<comment type="caution">
    <text evidence="4">The sequence shown here is derived from an EMBL/GenBank/DDBJ whole genome shotgun (WGS) entry which is preliminary data.</text>
</comment>
<dbReference type="InterPro" id="IPR002938">
    <property type="entry name" value="FAD-bd"/>
</dbReference>
<evidence type="ECO:0000256" key="2">
    <source>
        <dbReference type="ARBA" id="ARBA00023033"/>
    </source>
</evidence>
<dbReference type="PRINTS" id="PR00420">
    <property type="entry name" value="RNGMNOXGNASE"/>
</dbReference>
<dbReference type="PANTHER" id="PTHR13789">
    <property type="entry name" value="MONOOXYGENASE"/>
    <property type="match status" value="1"/>
</dbReference>
<keyword evidence="5" id="KW-1185">Reference proteome</keyword>
<evidence type="ECO:0000259" key="3">
    <source>
        <dbReference type="Pfam" id="PF01494"/>
    </source>
</evidence>
<name>A0A1Q4HMU9_9MYCO</name>
<proteinExistence type="predicted"/>
<protein>
    <submittedName>
        <fullName evidence="4">2-polyprenyl-6-methoxyphenol hydroxylase</fullName>
    </submittedName>
</protein>
<evidence type="ECO:0000256" key="1">
    <source>
        <dbReference type="ARBA" id="ARBA00023002"/>
    </source>
</evidence>
<dbReference type="Gene3D" id="3.50.50.60">
    <property type="entry name" value="FAD/NAD(P)-binding domain"/>
    <property type="match status" value="1"/>
</dbReference>
<evidence type="ECO:0000313" key="5">
    <source>
        <dbReference type="Proteomes" id="UP000186438"/>
    </source>
</evidence>
<evidence type="ECO:0000313" key="4">
    <source>
        <dbReference type="EMBL" id="OJZ68846.1"/>
    </source>
</evidence>
<dbReference type="PANTHER" id="PTHR13789:SF309">
    <property type="entry name" value="PUTATIVE (AFU_ORTHOLOGUE AFUA_6G14510)-RELATED"/>
    <property type="match status" value="1"/>
</dbReference>
<dbReference type="GO" id="GO:0071949">
    <property type="term" value="F:FAD binding"/>
    <property type="evidence" value="ECO:0007669"/>
    <property type="project" value="InterPro"/>
</dbReference>
<dbReference type="STRING" id="53378.BRW65_24895"/>
<dbReference type="InterPro" id="IPR050493">
    <property type="entry name" value="FAD-dep_Monooxygenase_BioMet"/>
</dbReference>
<dbReference type="SUPFAM" id="SSF51905">
    <property type="entry name" value="FAD/NAD(P)-binding domain"/>
    <property type="match status" value="1"/>
</dbReference>
<organism evidence="4 5">
    <name type="scientific">Mycobacterium paraffinicum</name>
    <dbReference type="NCBI Taxonomy" id="53378"/>
    <lineage>
        <taxon>Bacteria</taxon>
        <taxon>Bacillati</taxon>
        <taxon>Actinomycetota</taxon>
        <taxon>Actinomycetes</taxon>
        <taxon>Mycobacteriales</taxon>
        <taxon>Mycobacteriaceae</taxon>
        <taxon>Mycobacterium</taxon>
    </lineage>
</organism>
<dbReference type="EMBL" id="MPNT01000033">
    <property type="protein sequence ID" value="OJZ68846.1"/>
    <property type="molecule type" value="Genomic_DNA"/>
</dbReference>
<reference evidence="4 5" key="1">
    <citation type="submission" date="2016-11" db="EMBL/GenBank/DDBJ databases">
        <title>Genome sequences of unsequenced Mycobacteria.</title>
        <authorList>
            <person name="Greninger A.L."/>
            <person name="Fang F."/>
            <person name="Jerome K.R."/>
        </authorList>
    </citation>
    <scope>NUCLEOTIDE SEQUENCE [LARGE SCALE GENOMIC DNA]</scope>
    <source>
        <strain evidence="4 5">M11</strain>
    </source>
</reference>
<dbReference type="OrthoDB" id="4568714at2"/>
<dbReference type="AlphaFoldDB" id="A0A1Q4HMU9"/>
<dbReference type="Pfam" id="PF01494">
    <property type="entry name" value="FAD_binding_3"/>
    <property type="match status" value="1"/>
</dbReference>
<gene>
    <name evidence="4" type="ORF">BRW65_24895</name>
</gene>
<keyword evidence="2" id="KW-0503">Monooxygenase</keyword>
<dbReference type="InterPro" id="IPR036188">
    <property type="entry name" value="FAD/NAD-bd_sf"/>
</dbReference>
<accession>A0A1Q4HMU9</accession>
<sequence>MSGRGRSLRVVVVGAGVGGISVARGLLRDGHDVAVFERRPEVRAAGGAVTIWSNGDTVLRQLGVDMAGAGQLLSTVRAVTSTGRPLATLDVSPLAERLGAPVRMVPRRVLLERLLDGFPSDRIRCDSHAIALAGTPDGVRVQFGDGRSVEGDLVIGADGLHSMVRDALGGRAAKPTGWCSWQGLISLAEIPDRNTALMVIGERGNLGLWPAGGAEVQWWFDLPWSHDFVRPSRPIETIRSHFTGWSGAVDAVLAALTDDDLAHSPYPHFRHPMPPAGRGPVTLLGDAAHTMPPTLAQGTNQALLDTMVLCKALSDRASDAGVSSALRRYERTRRRRVMAVSRVASLPVSHGEVVLRPAALIPDRLQARALTLFLSWTSHRRMSAEIDREMRAATTSRSSP</sequence>
<dbReference type="Proteomes" id="UP000186438">
    <property type="component" value="Unassembled WGS sequence"/>
</dbReference>
<dbReference type="RefSeq" id="WP_073879342.1">
    <property type="nucleotide sequence ID" value="NZ_MPNT01000033.1"/>
</dbReference>
<feature type="domain" description="FAD-binding" evidence="3">
    <location>
        <begin position="9"/>
        <end position="342"/>
    </location>
</feature>
<keyword evidence="1" id="KW-0560">Oxidoreductase</keyword>
<dbReference type="GO" id="GO:0004497">
    <property type="term" value="F:monooxygenase activity"/>
    <property type="evidence" value="ECO:0007669"/>
    <property type="project" value="UniProtKB-KW"/>
</dbReference>